<dbReference type="PROSITE" id="PS50297">
    <property type="entry name" value="ANK_REP_REGION"/>
    <property type="match status" value="1"/>
</dbReference>
<proteinExistence type="predicted"/>
<reference evidence="6 7" key="2">
    <citation type="submission" date="2015-05" db="EMBL/GenBank/DDBJ databases">
        <authorList>
            <person name="Morales-Cruz A."/>
            <person name="Amrine K.C."/>
            <person name="Cantu D."/>
        </authorList>
    </citation>
    <scope>NUCLEOTIDE SEQUENCE [LARGE SCALE GENOMIC DNA]</scope>
    <source>
        <strain evidence="6">UCRPC4</strain>
    </source>
</reference>
<sequence length="771" mass="87922">MDPASVLSLVTAISQIIKVLYKVGTGIKDAAKEIDQLSSELFALKGAFEHVASNLEVRQDMSCQDLDADTAFTTPLLQTDDSAKMMAKANEIIRDLHRYLTPSGSSKFSGAMDQIRWVLRKDELQEYSRRLERIKSYFLLVTTSNNLEISRQILVQVATMGKILQDNQDHLVRDEQQRQRKTILFSSTIERTTNHLKHTEASAMAFFYCSIFDDASQELTNILGSLIEQLCQRHPRFWSIVHDKYIALTSKNASKRLDVEQSQHILLRIIRELDTVFLMIDAVNESKNPDQVVHVLSHLTSECINLRVLVSSTQDVQVNLPHPDYPYVVQMDSVSIQRDVDAYVVDALHQRERLRVLPDNLKAKMRMNLGRGASDSFRWVECQLQSLNEKKSVKELQLALQNVPRTLEQLYTSILLAIPDGDRRLVRRALFWLTFALRPLTLSELAEAIVIDRNGIDEDNRLLHPSDVIDACRSLLDFNALTQSVTLAHSSVRDFLVSDEIERGPVRFFRLPTDISESLCARLCLQYLQSAVFSYGYCETKQQFIDRKKHYPFFAYAAKSWPSYIRLMQKSGKMIDRHTRSVLLVFFQTSAHRKGGCFGSWVQEYHPQVDFSIAQSTPLYYAARQGMSDVVRLILEEFGTKDLETPGGFFLSTPVHVASFYGYTEVVRLLLQAGANPNEINREGERGVKWAQLYGYWDIVDLYVAAGLDTRILDGPFKVKVPGKQDTKPHLAVEGEGSDRVYQETESLRTALHDLRLPDLPPSQRPSPEPR</sequence>
<dbReference type="OrthoDB" id="1577640at2759"/>
<evidence type="ECO:0000313" key="6">
    <source>
        <dbReference type="EMBL" id="KKY18449.1"/>
    </source>
</evidence>
<dbReference type="SUPFAM" id="SSF48403">
    <property type="entry name" value="Ankyrin repeat"/>
    <property type="match status" value="1"/>
</dbReference>
<dbReference type="SMART" id="SM00248">
    <property type="entry name" value="ANK"/>
    <property type="match status" value="2"/>
</dbReference>
<dbReference type="PROSITE" id="PS50088">
    <property type="entry name" value="ANK_REPEAT"/>
    <property type="match status" value="1"/>
</dbReference>
<feature type="domain" description="Nephrocystin 3-like N-terminal" evidence="5">
    <location>
        <begin position="181"/>
        <end position="312"/>
    </location>
</feature>
<protein>
    <submittedName>
        <fullName evidence="6">Putative ankyrin repeat protein</fullName>
    </submittedName>
</protein>
<name>A0A0G2E742_PHACM</name>
<dbReference type="InterPro" id="IPR036770">
    <property type="entry name" value="Ankyrin_rpt-contain_sf"/>
</dbReference>
<dbReference type="InterPro" id="IPR054471">
    <property type="entry name" value="GPIID_WHD"/>
</dbReference>
<dbReference type="AlphaFoldDB" id="A0A0G2E742"/>
<evidence type="ECO:0000256" key="2">
    <source>
        <dbReference type="PROSITE-ProRule" id="PRU00023"/>
    </source>
</evidence>
<keyword evidence="1" id="KW-0677">Repeat</keyword>
<dbReference type="PANTHER" id="PTHR10039:SF16">
    <property type="entry name" value="GPI INOSITOL-DEACYLASE"/>
    <property type="match status" value="1"/>
</dbReference>
<dbReference type="Proteomes" id="UP000053317">
    <property type="component" value="Unassembled WGS sequence"/>
</dbReference>
<evidence type="ECO:0000259" key="4">
    <source>
        <dbReference type="Pfam" id="PF22939"/>
    </source>
</evidence>
<evidence type="ECO:0000259" key="5">
    <source>
        <dbReference type="Pfam" id="PF24883"/>
    </source>
</evidence>
<dbReference type="InterPro" id="IPR056884">
    <property type="entry name" value="NPHP3-like_N"/>
</dbReference>
<evidence type="ECO:0000256" key="3">
    <source>
        <dbReference type="SAM" id="MobiDB-lite"/>
    </source>
</evidence>
<accession>A0A0G2E742</accession>
<comment type="caution">
    <text evidence="6">The sequence shown here is derived from an EMBL/GenBank/DDBJ whole genome shotgun (WGS) entry which is preliminary data.</text>
</comment>
<evidence type="ECO:0000313" key="7">
    <source>
        <dbReference type="Proteomes" id="UP000053317"/>
    </source>
</evidence>
<keyword evidence="7" id="KW-1185">Reference proteome</keyword>
<feature type="repeat" description="ANK" evidence="2">
    <location>
        <begin position="650"/>
        <end position="682"/>
    </location>
</feature>
<dbReference type="Pfam" id="PF12796">
    <property type="entry name" value="Ank_2"/>
    <property type="match status" value="1"/>
</dbReference>
<feature type="region of interest" description="Disordered" evidence="3">
    <location>
        <begin position="724"/>
        <end position="744"/>
    </location>
</feature>
<dbReference type="Gene3D" id="1.25.40.20">
    <property type="entry name" value="Ankyrin repeat-containing domain"/>
    <property type="match status" value="1"/>
</dbReference>
<dbReference type="Pfam" id="PF24883">
    <property type="entry name" value="NPHP3_N"/>
    <property type="match status" value="1"/>
</dbReference>
<evidence type="ECO:0000256" key="1">
    <source>
        <dbReference type="ARBA" id="ARBA00022737"/>
    </source>
</evidence>
<dbReference type="PANTHER" id="PTHR10039">
    <property type="entry name" value="AMELOGENIN"/>
    <property type="match status" value="1"/>
</dbReference>
<feature type="domain" description="GPI inositol-deacylase winged helix" evidence="4">
    <location>
        <begin position="422"/>
        <end position="502"/>
    </location>
</feature>
<keyword evidence="2" id="KW-0040">ANK repeat</keyword>
<gene>
    <name evidence="6" type="ORF">UCRPC4_g04918</name>
</gene>
<organism evidence="6 7">
    <name type="scientific">Phaeomoniella chlamydospora</name>
    <name type="common">Phaeoacremonium chlamydosporum</name>
    <dbReference type="NCBI Taxonomy" id="158046"/>
    <lineage>
        <taxon>Eukaryota</taxon>
        <taxon>Fungi</taxon>
        <taxon>Dikarya</taxon>
        <taxon>Ascomycota</taxon>
        <taxon>Pezizomycotina</taxon>
        <taxon>Eurotiomycetes</taxon>
        <taxon>Chaetothyriomycetidae</taxon>
        <taxon>Phaeomoniellales</taxon>
        <taxon>Phaeomoniellaceae</taxon>
        <taxon>Phaeomoniella</taxon>
    </lineage>
</organism>
<dbReference type="Pfam" id="PF22939">
    <property type="entry name" value="WHD_GPIID"/>
    <property type="match status" value="1"/>
</dbReference>
<dbReference type="InterPro" id="IPR002110">
    <property type="entry name" value="Ankyrin_rpt"/>
</dbReference>
<feature type="region of interest" description="Disordered" evidence="3">
    <location>
        <begin position="752"/>
        <end position="771"/>
    </location>
</feature>
<dbReference type="EMBL" id="LCWF01000121">
    <property type="protein sequence ID" value="KKY18449.1"/>
    <property type="molecule type" value="Genomic_DNA"/>
</dbReference>
<feature type="compositionally biased region" description="Pro residues" evidence="3">
    <location>
        <begin position="759"/>
        <end position="771"/>
    </location>
</feature>
<reference evidence="6 7" key="1">
    <citation type="submission" date="2015-05" db="EMBL/GenBank/DDBJ databases">
        <title>Distinctive expansion of gene families associated with plant cell wall degradation and secondary metabolism in the genomes of grapevine trunk pathogens.</title>
        <authorList>
            <person name="Lawrence D.P."/>
            <person name="Travadon R."/>
            <person name="Rolshausen P.E."/>
            <person name="Baumgartner K."/>
        </authorList>
    </citation>
    <scope>NUCLEOTIDE SEQUENCE [LARGE SCALE GENOMIC DNA]</scope>
    <source>
        <strain evidence="6">UCRPC4</strain>
    </source>
</reference>